<dbReference type="GO" id="GO:0005737">
    <property type="term" value="C:cytoplasm"/>
    <property type="evidence" value="ECO:0007669"/>
    <property type="project" value="TreeGrafter"/>
</dbReference>
<dbReference type="GO" id="GO:0019379">
    <property type="term" value="P:sulfate assimilation, phosphoadenylyl sulfate reduction by phosphoadenylyl-sulfate reductase (thioredoxin)"/>
    <property type="evidence" value="ECO:0007669"/>
    <property type="project" value="TreeGrafter"/>
</dbReference>
<dbReference type="NCBIfam" id="TIGR00455">
    <property type="entry name" value="apsK"/>
    <property type="match status" value="1"/>
</dbReference>
<name>A0A8A4TKI4_SULCO</name>
<dbReference type="InterPro" id="IPR018638">
    <property type="entry name" value="DUF2061_membrane"/>
</dbReference>
<organism evidence="9 10">
    <name type="scientific">Sulfidibacter corallicola</name>
    <dbReference type="NCBI Taxonomy" id="2818388"/>
    <lineage>
        <taxon>Bacteria</taxon>
        <taxon>Pseudomonadati</taxon>
        <taxon>Acidobacteriota</taxon>
        <taxon>Holophagae</taxon>
        <taxon>Acanthopleuribacterales</taxon>
        <taxon>Acanthopleuribacteraceae</taxon>
        <taxon>Sulfidibacter</taxon>
    </lineage>
</organism>
<comment type="pathway">
    <text evidence="6">Sulfur metabolism; hydrogen sulfide biosynthesis; sulfite from sulfate: step 2/3.</text>
</comment>
<protein>
    <recommendedName>
        <fullName evidence="2 6">Adenylyl-sulfate kinase</fullName>
        <ecNumber evidence="2 6">2.7.1.25</ecNumber>
    </recommendedName>
</protein>
<dbReference type="GO" id="GO:0010134">
    <property type="term" value="P:sulfate assimilation via adenylyl sulfate reduction"/>
    <property type="evidence" value="ECO:0007669"/>
    <property type="project" value="TreeGrafter"/>
</dbReference>
<evidence type="ECO:0000256" key="2">
    <source>
        <dbReference type="ARBA" id="ARBA00012121"/>
    </source>
</evidence>
<keyword evidence="6 9" id="KW-0418">Kinase</keyword>
<dbReference type="Pfam" id="PF09834">
    <property type="entry name" value="DUF2061"/>
    <property type="match status" value="1"/>
</dbReference>
<comment type="function">
    <text evidence="6">Catalyzes the synthesis of activated sulfate.</text>
</comment>
<proteinExistence type="inferred from homology"/>
<evidence type="ECO:0000259" key="7">
    <source>
        <dbReference type="Pfam" id="PF01583"/>
    </source>
</evidence>
<evidence type="ECO:0000256" key="6">
    <source>
        <dbReference type="RuleBase" id="RU004347"/>
    </source>
</evidence>
<dbReference type="RefSeq" id="WP_237379724.1">
    <property type="nucleotide sequence ID" value="NZ_CP071793.1"/>
</dbReference>
<evidence type="ECO:0000313" key="9">
    <source>
        <dbReference type="EMBL" id="QTD50093.1"/>
    </source>
</evidence>
<keyword evidence="4 6" id="KW-0547">Nucleotide-binding</keyword>
<gene>
    <name evidence="9" type="primary">cysC</name>
    <name evidence="9" type="ORF">J3U87_31300</name>
</gene>
<evidence type="ECO:0000256" key="5">
    <source>
        <dbReference type="ARBA" id="ARBA00022840"/>
    </source>
</evidence>
<reference evidence="9" key="1">
    <citation type="submission" date="2021-03" db="EMBL/GenBank/DDBJ databases">
        <title>Acanthopleuribacteraceae sp. M133.</title>
        <authorList>
            <person name="Wang G."/>
        </authorList>
    </citation>
    <scope>NUCLEOTIDE SEQUENCE</scope>
    <source>
        <strain evidence="9">M133</strain>
    </source>
</reference>
<dbReference type="GO" id="GO:0005524">
    <property type="term" value="F:ATP binding"/>
    <property type="evidence" value="ECO:0007669"/>
    <property type="project" value="UniProtKB-KW"/>
</dbReference>
<dbReference type="UniPathway" id="UPA00140">
    <property type="reaction ID" value="UER00205"/>
</dbReference>
<keyword evidence="10" id="KW-1185">Reference proteome</keyword>
<evidence type="ECO:0000313" key="10">
    <source>
        <dbReference type="Proteomes" id="UP000663929"/>
    </source>
</evidence>
<dbReference type="AlphaFoldDB" id="A0A8A4TKI4"/>
<comment type="catalytic activity">
    <reaction evidence="1 6">
        <text>adenosine 5'-phosphosulfate + ATP = 3'-phosphoadenylyl sulfate + ADP + H(+)</text>
        <dbReference type="Rhea" id="RHEA:24152"/>
        <dbReference type="ChEBI" id="CHEBI:15378"/>
        <dbReference type="ChEBI" id="CHEBI:30616"/>
        <dbReference type="ChEBI" id="CHEBI:58243"/>
        <dbReference type="ChEBI" id="CHEBI:58339"/>
        <dbReference type="ChEBI" id="CHEBI:456216"/>
        <dbReference type="EC" id="2.7.1.25"/>
    </reaction>
</comment>
<dbReference type="PANTHER" id="PTHR42700">
    <property type="entry name" value="SULFATE ADENYLYLTRANSFERASE"/>
    <property type="match status" value="1"/>
</dbReference>
<keyword evidence="3 6" id="KW-0808">Transferase</keyword>
<keyword evidence="5 6" id="KW-0067">ATP-binding</keyword>
<evidence type="ECO:0000256" key="4">
    <source>
        <dbReference type="ARBA" id="ARBA00022741"/>
    </source>
</evidence>
<dbReference type="EC" id="2.7.1.25" evidence="2 6"/>
<accession>A0A8A4TKI4</accession>
<feature type="domain" description="APS kinase" evidence="7">
    <location>
        <begin position="79"/>
        <end position="224"/>
    </location>
</feature>
<comment type="similarity">
    <text evidence="6">Belongs to the APS kinase family.</text>
</comment>
<evidence type="ECO:0000256" key="3">
    <source>
        <dbReference type="ARBA" id="ARBA00022679"/>
    </source>
</evidence>
<dbReference type="CDD" id="cd02027">
    <property type="entry name" value="APSK"/>
    <property type="match status" value="1"/>
</dbReference>
<dbReference type="EMBL" id="CP071793">
    <property type="protein sequence ID" value="QTD50093.1"/>
    <property type="molecule type" value="Genomic_DNA"/>
</dbReference>
<dbReference type="Proteomes" id="UP000663929">
    <property type="component" value="Chromosome"/>
</dbReference>
<evidence type="ECO:0000259" key="8">
    <source>
        <dbReference type="Pfam" id="PF09834"/>
    </source>
</evidence>
<dbReference type="KEGG" id="scor:J3U87_31300"/>
<dbReference type="InterPro" id="IPR050512">
    <property type="entry name" value="Sulf_AdTrans/APS_kinase"/>
</dbReference>
<dbReference type="SUPFAM" id="SSF52540">
    <property type="entry name" value="P-loop containing nucleoside triphosphate hydrolases"/>
    <property type="match status" value="1"/>
</dbReference>
<sequence length="244" mass="27683">MQTPSLSYQESWSRSAIKSFSWRALATLTTVTLVYLLTEKVELAMAAGTLEMSIKMVLYFVHERAWDRVNFGKKALPSGVIWLTGLSGSGKTTIAEALAKEMRRQGFRVDWLDGDVTRNILPQTGFSKKERDAHVLKAGFIAKTLENNGIFAIASYISPYRETRDRVRAMCRNFIEVHVATPLDTCEERDVKGLYAKARRGEIRQFTGIDDPYEAPKQPEMVVDTRRESVDQAVTRILRCVKQL</sequence>
<dbReference type="Pfam" id="PF01583">
    <property type="entry name" value="APS_kinase"/>
    <property type="match status" value="1"/>
</dbReference>
<dbReference type="NCBIfam" id="NF003013">
    <property type="entry name" value="PRK03846.1"/>
    <property type="match status" value="1"/>
</dbReference>
<dbReference type="InterPro" id="IPR002891">
    <property type="entry name" value="APS"/>
</dbReference>
<dbReference type="PANTHER" id="PTHR42700:SF1">
    <property type="entry name" value="SULFATE ADENYLYLTRANSFERASE"/>
    <property type="match status" value="1"/>
</dbReference>
<dbReference type="GO" id="GO:0004781">
    <property type="term" value="F:sulfate adenylyltransferase (ATP) activity"/>
    <property type="evidence" value="ECO:0007669"/>
    <property type="project" value="TreeGrafter"/>
</dbReference>
<dbReference type="Gene3D" id="3.40.50.300">
    <property type="entry name" value="P-loop containing nucleotide triphosphate hydrolases"/>
    <property type="match status" value="1"/>
</dbReference>
<dbReference type="GO" id="GO:0070814">
    <property type="term" value="P:hydrogen sulfide biosynthetic process"/>
    <property type="evidence" value="ECO:0007669"/>
    <property type="project" value="UniProtKB-UniPathway"/>
</dbReference>
<dbReference type="InterPro" id="IPR059117">
    <property type="entry name" value="APS_kinase_dom"/>
</dbReference>
<dbReference type="InterPro" id="IPR027417">
    <property type="entry name" value="P-loop_NTPase"/>
</dbReference>
<evidence type="ECO:0000256" key="1">
    <source>
        <dbReference type="ARBA" id="ARBA00001823"/>
    </source>
</evidence>
<feature type="domain" description="DUF2061" evidence="8">
    <location>
        <begin position="17"/>
        <end position="67"/>
    </location>
</feature>
<dbReference type="GO" id="GO:0004020">
    <property type="term" value="F:adenylylsulfate kinase activity"/>
    <property type="evidence" value="ECO:0007669"/>
    <property type="project" value="UniProtKB-EC"/>
</dbReference>